<feature type="transmembrane region" description="Helical" evidence="5">
    <location>
        <begin position="55"/>
        <end position="78"/>
    </location>
</feature>
<dbReference type="GO" id="GO:0016020">
    <property type="term" value="C:membrane"/>
    <property type="evidence" value="ECO:0007669"/>
    <property type="project" value="UniProtKB-SubCell"/>
</dbReference>
<evidence type="ECO:0000256" key="5">
    <source>
        <dbReference type="SAM" id="Phobius"/>
    </source>
</evidence>
<evidence type="ECO:0000256" key="4">
    <source>
        <dbReference type="ARBA" id="ARBA00023136"/>
    </source>
</evidence>
<keyword evidence="8" id="KW-1185">Reference proteome</keyword>
<evidence type="ECO:0000256" key="3">
    <source>
        <dbReference type="ARBA" id="ARBA00022989"/>
    </source>
</evidence>
<accession>A0A1M7YMT5</accession>
<feature type="transmembrane region" description="Helical" evidence="5">
    <location>
        <begin position="226"/>
        <end position="248"/>
    </location>
</feature>
<dbReference type="Pfam" id="PF01061">
    <property type="entry name" value="ABC2_membrane"/>
    <property type="match status" value="1"/>
</dbReference>
<dbReference type="InterPro" id="IPR013525">
    <property type="entry name" value="ABC2_TM"/>
</dbReference>
<evidence type="ECO:0000256" key="1">
    <source>
        <dbReference type="ARBA" id="ARBA00004141"/>
    </source>
</evidence>
<evidence type="ECO:0000313" key="8">
    <source>
        <dbReference type="Proteomes" id="UP000184612"/>
    </source>
</evidence>
<comment type="subcellular location">
    <subcellularLocation>
        <location evidence="1">Membrane</location>
        <topology evidence="1">Multi-pass membrane protein</topology>
    </subcellularLocation>
</comment>
<feature type="transmembrane region" description="Helical" evidence="5">
    <location>
        <begin position="170"/>
        <end position="190"/>
    </location>
</feature>
<evidence type="ECO:0000313" key="7">
    <source>
        <dbReference type="EMBL" id="SHO53915.1"/>
    </source>
</evidence>
<gene>
    <name evidence="7" type="ORF">SAMN02745217_04370</name>
</gene>
<feature type="transmembrane region" description="Helical" evidence="5">
    <location>
        <begin position="107"/>
        <end position="128"/>
    </location>
</feature>
<organism evidence="7 8">
    <name type="scientific">Anaerocolumna xylanovorans DSM 12503</name>
    <dbReference type="NCBI Taxonomy" id="1121345"/>
    <lineage>
        <taxon>Bacteria</taxon>
        <taxon>Bacillati</taxon>
        <taxon>Bacillota</taxon>
        <taxon>Clostridia</taxon>
        <taxon>Lachnospirales</taxon>
        <taxon>Lachnospiraceae</taxon>
        <taxon>Anaerocolumna</taxon>
    </lineage>
</organism>
<dbReference type="Proteomes" id="UP000184612">
    <property type="component" value="Unassembled WGS sequence"/>
</dbReference>
<evidence type="ECO:0000259" key="6">
    <source>
        <dbReference type="Pfam" id="PF01061"/>
    </source>
</evidence>
<feature type="transmembrane region" description="Helical" evidence="5">
    <location>
        <begin position="140"/>
        <end position="164"/>
    </location>
</feature>
<dbReference type="GO" id="GO:0140359">
    <property type="term" value="F:ABC-type transporter activity"/>
    <property type="evidence" value="ECO:0007669"/>
    <property type="project" value="InterPro"/>
</dbReference>
<proteinExistence type="predicted"/>
<dbReference type="OrthoDB" id="9797193at2"/>
<protein>
    <submittedName>
        <fullName evidence="7">ABC-2 type transport system permease protein</fullName>
    </submittedName>
</protein>
<dbReference type="AlphaFoldDB" id="A0A1M7YMT5"/>
<keyword evidence="4 5" id="KW-0472">Membrane</keyword>
<name>A0A1M7YMT5_9FIRM</name>
<feature type="transmembrane region" description="Helical" evidence="5">
    <location>
        <begin position="20"/>
        <end position="43"/>
    </location>
</feature>
<reference evidence="7 8" key="1">
    <citation type="submission" date="2016-12" db="EMBL/GenBank/DDBJ databases">
        <authorList>
            <person name="Song W.-J."/>
            <person name="Kurnit D.M."/>
        </authorList>
    </citation>
    <scope>NUCLEOTIDE SEQUENCE [LARGE SCALE GENOMIC DNA]</scope>
    <source>
        <strain evidence="7 8">DSM 12503</strain>
    </source>
</reference>
<keyword evidence="2 5" id="KW-0812">Transmembrane</keyword>
<feature type="domain" description="ABC-2 type transporter transmembrane" evidence="6">
    <location>
        <begin position="8"/>
        <end position="211"/>
    </location>
</feature>
<dbReference type="EMBL" id="FRFD01000015">
    <property type="protein sequence ID" value="SHO53915.1"/>
    <property type="molecule type" value="Genomic_DNA"/>
</dbReference>
<dbReference type="RefSeq" id="WP_073590995.1">
    <property type="nucleotide sequence ID" value="NZ_FRFD01000015.1"/>
</dbReference>
<sequence length="262" mass="29540">MNRKKLNWYLISYELRNIAGNIFVIIFGVLFPIMMSVLFSVILKKQIPENMYSEAITALFITMSMIIPMAVLLIGYAANYSQELEKDIPLRLSLFGFHEKTMLAAKMIAYLIFTTAAFLLYTVTDCIILDLQVPKPGSVVCFVIALYALSVIFFILAHGIATIFRKFGPTYAVSMLLYFGFMILCGMMGITVDQLPAGLKAIARIFPMSYISSDFITFWQGGQYNFVPLIQSYLFFGAVSSIILIFSIRKNQRALKPQGHVS</sequence>
<keyword evidence="3 5" id="KW-1133">Transmembrane helix</keyword>
<evidence type="ECO:0000256" key="2">
    <source>
        <dbReference type="ARBA" id="ARBA00022692"/>
    </source>
</evidence>
<dbReference type="STRING" id="1121345.SAMN02745217_04370"/>